<dbReference type="InterPro" id="IPR058532">
    <property type="entry name" value="YjbR/MT2646/Rv2570-like"/>
</dbReference>
<keyword evidence="1" id="KW-0238">DNA-binding</keyword>
<evidence type="ECO:0000313" key="1">
    <source>
        <dbReference type="EMBL" id="TGA96584.1"/>
    </source>
</evidence>
<organism evidence="1 2">
    <name type="scientific">Sporolactobacillus shoreae</name>
    <dbReference type="NCBI Taxonomy" id="1465501"/>
    <lineage>
        <taxon>Bacteria</taxon>
        <taxon>Bacillati</taxon>
        <taxon>Bacillota</taxon>
        <taxon>Bacilli</taxon>
        <taxon>Bacillales</taxon>
        <taxon>Sporolactobacillaceae</taxon>
        <taxon>Sporolactobacillus</taxon>
    </lineage>
</organism>
<dbReference type="Pfam" id="PF04237">
    <property type="entry name" value="YjbR"/>
    <property type="match status" value="1"/>
</dbReference>
<dbReference type="Gene3D" id="3.90.1150.30">
    <property type="match status" value="1"/>
</dbReference>
<dbReference type="OrthoDB" id="9789813at2"/>
<gene>
    <name evidence="1" type="ORF">E4665_14910</name>
</gene>
<dbReference type="SUPFAM" id="SSF142906">
    <property type="entry name" value="YjbR-like"/>
    <property type="match status" value="1"/>
</dbReference>
<dbReference type="Proteomes" id="UP000298347">
    <property type="component" value="Unassembled WGS sequence"/>
</dbReference>
<dbReference type="RefSeq" id="WP_135349591.1">
    <property type="nucleotide sequence ID" value="NZ_SRJD01000022.1"/>
</dbReference>
<protein>
    <submittedName>
        <fullName evidence="1">MmcQ/YjbR family DNA-binding protein</fullName>
    </submittedName>
</protein>
<sequence length="121" mass="13848">MDDRWIDAYCLSKKGVERDYKEEWEATRYMIRGKIFAMVGGDKNGRPIITVKLAPETGAQLRDEYADIIPGYHMNKVHWNSLYLEGDVPESVLKGMLDQAHSIVLNAMSRKVQKEIMGAED</sequence>
<dbReference type="PANTHER" id="PTHR35145">
    <property type="entry name" value="CYTOPLASMIC PROTEIN-RELATED"/>
    <property type="match status" value="1"/>
</dbReference>
<dbReference type="EMBL" id="SRJD01000022">
    <property type="protein sequence ID" value="TGA96584.1"/>
    <property type="molecule type" value="Genomic_DNA"/>
</dbReference>
<dbReference type="PANTHER" id="PTHR35145:SF1">
    <property type="entry name" value="CYTOPLASMIC PROTEIN"/>
    <property type="match status" value="1"/>
</dbReference>
<comment type="caution">
    <text evidence="1">The sequence shown here is derived from an EMBL/GenBank/DDBJ whole genome shotgun (WGS) entry which is preliminary data.</text>
</comment>
<accession>A0A4Z0GKH2</accession>
<reference evidence="1 2" key="1">
    <citation type="journal article" date="2015" name="Int. J. Syst. Evol. Microbiol.">
        <title>Sporolactobacillus shoreae sp. nov. and Sporolactobacillus spathodeae sp. nov., two spore-forming lactic acid bacteria isolated from tree barks in Thailand.</title>
        <authorList>
            <person name="Thamacharoensuk T."/>
            <person name="Kitahara M."/>
            <person name="Ohkuma M."/>
            <person name="Thongchul N."/>
            <person name="Tanasupawat S."/>
        </authorList>
    </citation>
    <scope>NUCLEOTIDE SEQUENCE [LARGE SCALE GENOMIC DNA]</scope>
    <source>
        <strain evidence="1 2">BK92</strain>
    </source>
</reference>
<dbReference type="InterPro" id="IPR007351">
    <property type="entry name" value="YjbR"/>
</dbReference>
<dbReference type="GO" id="GO:0003677">
    <property type="term" value="F:DNA binding"/>
    <property type="evidence" value="ECO:0007669"/>
    <property type="project" value="UniProtKB-KW"/>
</dbReference>
<proteinExistence type="predicted"/>
<keyword evidence="2" id="KW-1185">Reference proteome</keyword>
<evidence type="ECO:0000313" key="2">
    <source>
        <dbReference type="Proteomes" id="UP000298347"/>
    </source>
</evidence>
<dbReference type="InterPro" id="IPR038056">
    <property type="entry name" value="YjbR-like_sf"/>
</dbReference>
<dbReference type="AlphaFoldDB" id="A0A4Z0GKH2"/>
<name>A0A4Z0GKH2_9BACL</name>